<dbReference type="InterPro" id="IPR029068">
    <property type="entry name" value="Glyas_Bleomycin-R_OHBP_Dase"/>
</dbReference>
<dbReference type="Pfam" id="PF18029">
    <property type="entry name" value="Glyoxalase_6"/>
    <property type="match status" value="1"/>
</dbReference>
<dbReference type="InterPro" id="IPR041581">
    <property type="entry name" value="Glyoxalase_6"/>
</dbReference>
<evidence type="ECO:0000259" key="1">
    <source>
        <dbReference type="Pfam" id="PF18029"/>
    </source>
</evidence>
<keyword evidence="3" id="KW-1185">Reference proteome</keyword>
<dbReference type="Proteomes" id="UP001500556">
    <property type="component" value="Unassembled WGS sequence"/>
</dbReference>
<dbReference type="PANTHER" id="PTHR35908">
    <property type="entry name" value="HYPOTHETICAL FUSION PROTEIN"/>
    <property type="match status" value="1"/>
</dbReference>
<dbReference type="Gene3D" id="3.10.180.10">
    <property type="entry name" value="2,3-Dihydroxybiphenyl 1,2-Dioxygenase, domain 1"/>
    <property type="match status" value="1"/>
</dbReference>
<dbReference type="PANTHER" id="PTHR35908:SF1">
    <property type="entry name" value="CONSERVED PROTEIN"/>
    <property type="match status" value="1"/>
</dbReference>
<sequence>MTKTWQLTVDCSDTARLVEFWCAALGYVAEPAPSGWASWLDYWRAAGIPDEDLEGAEDGSGAIIDPEGVLPRIWFQQVPEGKTTKNRLHLDLRHTPGRESAPYAERRAAVEAEAQRLVRLGATVAYVNAPEGADYFAVTLRDPEGNEFCVS</sequence>
<organism evidence="2 3">
    <name type="scientific">Pedococcus ginsenosidimutans</name>
    <dbReference type="NCBI Taxonomy" id="490570"/>
    <lineage>
        <taxon>Bacteria</taxon>
        <taxon>Bacillati</taxon>
        <taxon>Actinomycetota</taxon>
        <taxon>Actinomycetes</taxon>
        <taxon>Micrococcales</taxon>
        <taxon>Intrasporangiaceae</taxon>
        <taxon>Pedococcus</taxon>
    </lineage>
</organism>
<evidence type="ECO:0000313" key="3">
    <source>
        <dbReference type="Proteomes" id="UP001500556"/>
    </source>
</evidence>
<dbReference type="RefSeq" id="WP_345501045.1">
    <property type="nucleotide sequence ID" value="NZ_BAABLO010000001.1"/>
</dbReference>
<gene>
    <name evidence="2" type="ORF">GCM10025782_05790</name>
</gene>
<protein>
    <submittedName>
        <fullName evidence="2">VOC family protein</fullName>
    </submittedName>
</protein>
<evidence type="ECO:0000313" key="2">
    <source>
        <dbReference type="EMBL" id="GAA4712534.1"/>
    </source>
</evidence>
<reference evidence="3" key="1">
    <citation type="journal article" date="2019" name="Int. J. Syst. Evol. Microbiol.">
        <title>The Global Catalogue of Microorganisms (GCM) 10K type strain sequencing project: providing services to taxonomists for standard genome sequencing and annotation.</title>
        <authorList>
            <consortium name="The Broad Institute Genomics Platform"/>
            <consortium name="The Broad Institute Genome Sequencing Center for Infectious Disease"/>
            <person name="Wu L."/>
            <person name="Ma J."/>
        </authorList>
    </citation>
    <scope>NUCLEOTIDE SEQUENCE [LARGE SCALE GENOMIC DNA]</scope>
    <source>
        <strain evidence="3">JCM 18961</strain>
    </source>
</reference>
<accession>A0ABP8XSQ6</accession>
<feature type="domain" description="Glyoxalase-like" evidence="1">
    <location>
        <begin position="6"/>
        <end position="150"/>
    </location>
</feature>
<proteinExistence type="predicted"/>
<dbReference type="EMBL" id="BAABLO010000001">
    <property type="protein sequence ID" value="GAA4712534.1"/>
    <property type="molecule type" value="Genomic_DNA"/>
</dbReference>
<dbReference type="SUPFAM" id="SSF54593">
    <property type="entry name" value="Glyoxalase/Bleomycin resistance protein/Dihydroxybiphenyl dioxygenase"/>
    <property type="match status" value="1"/>
</dbReference>
<name>A0ABP8XSQ6_9MICO</name>
<comment type="caution">
    <text evidence="2">The sequence shown here is derived from an EMBL/GenBank/DDBJ whole genome shotgun (WGS) entry which is preliminary data.</text>
</comment>